<evidence type="ECO:0000313" key="3">
    <source>
        <dbReference type="Proteomes" id="UP000230423"/>
    </source>
</evidence>
<evidence type="ECO:0000259" key="1">
    <source>
        <dbReference type="Pfam" id="PF01425"/>
    </source>
</evidence>
<organism evidence="2 3">
    <name type="scientific">Teladorsagia circumcincta</name>
    <name type="common">Brown stomach worm</name>
    <name type="synonym">Ostertagia circumcincta</name>
    <dbReference type="NCBI Taxonomy" id="45464"/>
    <lineage>
        <taxon>Eukaryota</taxon>
        <taxon>Metazoa</taxon>
        <taxon>Ecdysozoa</taxon>
        <taxon>Nematoda</taxon>
        <taxon>Chromadorea</taxon>
        <taxon>Rhabditida</taxon>
        <taxon>Rhabditina</taxon>
        <taxon>Rhabditomorpha</taxon>
        <taxon>Strongyloidea</taxon>
        <taxon>Trichostrongylidae</taxon>
        <taxon>Teladorsagia</taxon>
    </lineage>
</organism>
<dbReference type="InterPro" id="IPR036928">
    <property type="entry name" value="AS_sf"/>
</dbReference>
<gene>
    <name evidence="2" type="ORF">TELCIR_17422</name>
</gene>
<reference evidence="2 3" key="1">
    <citation type="submission" date="2015-09" db="EMBL/GenBank/DDBJ databases">
        <title>Draft genome of the parasitic nematode Teladorsagia circumcincta isolate WARC Sus (inbred).</title>
        <authorList>
            <person name="Mitreva M."/>
        </authorList>
    </citation>
    <scope>NUCLEOTIDE SEQUENCE [LARGE SCALE GENOMIC DNA]</scope>
    <source>
        <strain evidence="2 3">S</strain>
    </source>
</reference>
<dbReference type="PANTHER" id="PTHR45847:SF10">
    <property type="entry name" value="FATTY ACID AMIDE HYDROLASE 1"/>
    <property type="match status" value="1"/>
</dbReference>
<dbReference type="Pfam" id="PF01425">
    <property type="entry name" value="Amidase"/>
    <property type="match status" value="1"/>
</dbReference>
<dbReference type="SUPFAM" id="SSF75304">
    <property type="entry name" value="Amidase signature (AS) enzymes"/>
    <property type="match status" value="1"/>
</dbReference>
<dbReference type="OrthoDB" id="6428749at2759"/>
<accession>A0A2G9TSS7</accession>
<keyword evidence="3" id="KW-1185">Reference proteome</keyword>
<protein>
    <submittedName>
        <fullName evidence="2">Amidase</fullName>
    </submittedName>
</protein>
<dbReference type="AlphaFoldDB" id="A0A2G9TSS7"/>
<dbReference type="Gene3D" id="3.90.1300.10">
    <property type="entry name" value="Amidase signature (AS) domain"/>
    <property type="match status" value="1"/>
</dbReference>
<name>A0A2G9TSS7_TELCI</name>
<dbReference type="InterPro" id="IPR023631">
    <property type="entry name" value="Amidase_dom"/>
</dbReference>
<dbReference type="GO" id="GO:0004040">
    <property type="term" value="F:amidase activity"/>
    <property type="evidence" value="ECO:0007669"/>
    <property type="project" value="TreeGrafter"/>
</dbReference>
<dbReference type="GO" id="GO:0017064">
    <property type="term" value="F:fatty acid amide hydrolase activity"/>
    <property type="evidence" value="ECO:0007669"/>
    <property type="project" value="TreeGrafter"/>
</dbReference>
<dbReference type="Proteomes" id="UP000230423">
    <property type="component" value="Unassembled WGS sequence"/>
</dbReference>
<dbReference type="GO" id="GO:0009062">
    <property type="term" value="P:fatty acid catabolic process"/>
    <property type="evidence" value="ECO:0007669"/>
    <property type="project" value="TreeGrafter"/>
</dbReference>
<proteinExistence type="predicted"/>
<dbReference type="PANTHER" id="PTHR45847">
    <property type="entry name" value="FATTY ACID AMIDE HYDROLASE"/>
    <property type="match status" value="1"/>
</dbReference>
<evidence type="ECO:0000313" key="2">
    <source>
        <dbReference type="EMBL" id="PIO61066.1"/>
    </source>
</evidence>
<dbReference type="EMBL" id="KZ354270">
    <property type="protein sequence ID" value="PIO61066.1"/>
    <property type="molecule type" value="Genomic_DNA"/>
</dbReference>
<dbReference type="InterPro" id="IPR052096">
    <property type="entry name" value="Endocannabinoid_amidase"/>
</dbReference>
<feature type="domain" description="Amidase" evidence="1">
    <location>
        <begin position="1"/>
        <end position="278"/>
    </location>
</feature>
<sequence>MTMDIETTVDFLREVWRDDWTSTQDPYVPPVLWNEEQYKEGSTYRIGYYVDDGWFTPIPAIQRAVLEAKRHLEAAGHTLIPFHPPCIPRIMRYFVRAVCVDGGQFLTKKLFNDIIDPTLYGQVVLFMIPLWLQRVLAYPTKFFFPRLANMMHSMALNTGELRETYADIEDYRGDFVVLMQEKKLDALLCPPQVMTAPKHHVPAKLFAACCYTAVFNLLDFAAGVVKVTEVTEEDDRKLIEEYPETDPWYRLTKESCKGCIGYPVNVQVAAPPYKEEAALRILRDIELAVRGK</sequence>